<dbReference type="AlphaFoldDB" id="A0A5C4N3I3"/>
<evidence type="ECO:0000313" key="3">
    <source>
        <dbReference type="Proteomes" id="UP000305709"/>
    </source>
</evidence>
<dbReference type="InterPro" id="IPR001763">
    <property type="entry name" value="Rhodanese-like_dom"/>
</dbReference>
<organism evidence="2 3">
    <name type="scientific">Rubellimicrobium roseum</name>
    <dbReference type="NCBI Taxonomy" id="687525"/>
    <lineage>
        <taxon>Bacteria</taxon>
        <taxon>Pseudomonadati</taxon>
        <taxon>Pseudomonadota</taxon>
        <taxon>Alphaproteobacteria</taxon>
        <taxon>Rhodobacterales</taxon>
        <taxon>Roseobacteraceae</taxon>
        <taxon>Rubellimicrobium</taxon>
    </lineage>
</organism>
<dbReference type="PROSITE" id="PS50206">
    <property type="entry name" value="RHODANESE_3"/>
    <property type="match status" value="1"/>
</dbReference>
<evidence type="ECO:0000259" key="1">
    <source>
        <dbReference type="PROSITE" id="PS50206"/>
    </source>
</evidence>
<dbReference type="Pfam" id="PF00581">
    <property type="entry name" value="Rhodanese"/>
    <property type="match status" value="1"/>
</dbReference>
<evidence type="ECO:0000313" key="2">
    <source>
        <dbReference type="EMBL" id="TNC60386.1"/>
    </source>
</evidence>
<dbReference type="Gene3D" id="3.40.250.10">
    <property type="entry name" value="Rhodanese-like domain"/>
    <property type="match status" value="1"/>
</dbReference>
<dbReference type="OrthoDB" id="176845at2"/>
<dbReference type="CDD" id="cd00158">
    <property type="entry name" value="RHOD"/>
    <property type="match status" value="1"/>
</dbReference>
<dbReference type="InterPro" id="IPR036873">
    <property type="entry name" value="Rhodanese-like_dom_sf"/>
</dbReference>
<proteinExistence type="predicted"/>
<name>A0A5C4N3I3_9RHOB</name>
<dbReference type="SMART" id="SM00450">
    <property type="entry name" value="RHOD"/>
    <property type="match status" value="1"/>
</dbReference>
<gene>
    <name evidence="2" type="ORF">FHG71_22095</name>
</gene>
<dbReference type="SUPFAM" id="SSF52821">
    <property type="entry name" value="Rhodanese/Cell cycle control phosphatase"/>
    <property type="match status" value="1"/>
</dbReference>
<dbReference type="EMBL" id="VDFV01000081">
    <property type="protein sequence ID" value="TNC60386.1"/>
    <property type="molecule type" value="Genomic_DNA"/>
</dbReference>
<sequence length="179" mass="19582">MLRAAVVLACLIAPSARGEVVPEPVGYREAPYRGATPDTLSGATVVATQEARRLWEEGRVAFVDVLPREARPEGLPEGTIWRDRPHDSIPGAVWLPNVGYARLSAPEQDYFEAGLAAVTDGDPSRPVLLFCEAECWMSWNAAKRALAMGYRDVHWYPEGMDGWTEAGLPTEPVLPLEAP</sequence>
<reference evidence="2 3" key="1">
    <citation type="submission" date="2019-06" db="EMBL/GenBank/DDBJ databases">
        <authorList>
            <person name="Jiang L."/>
        </authorList>
    </citation>
    <scope>NUCLEOTIDE SEQUENCE [LARGE SCALE GENOMIC DNA]</scope>
    <source>
        <strain evidence="2 3">YIM 48858</strain>
    </source>
</reference>
<dbReference type="InterPro" id="IPR022376">
    <property type="entry name" value="PQQ_CXXCW"/>
</dbReference>
<keyword evidence="3" id="KW-1185">Reference proteome</keyword>
<protein>
    <submittedName>
        <fullName evidence="2">PQQ-dependent catabolism-associated CXXCW motif protein</fullName>
    </submittedName>
</protein>
<accession>A0A5C4N3I3</accession>
<comment type="caution">
    <text evidence="2">The sequence shown here is derived from an EMBL/GenBank/DDBJ whole genome shotgun (WGS) entry which is preliminary data.</text>
</comment>
<dbReference type="Proteomes" id="UP000305709">
    <property type="component" value="Unassembled WGS sequence"/>
</dbReference>
<dbReference type="RefSeq" id="WP_139083875.1">
    <property type="nucleotide sequence ID" value="NZ_VDFV01000081.1"/>
</dbReference>
<dbReference type="NCBIfam" id="TIGR03865">
    <property type="entry name" value="PQQ_CXXCW"/>
    <property type="match status" value="1"/>
</dbReference>
<feature type="domain" description="Rhodanese" evidence="1">
    <location>
        <begin position="89"/>
        <end position="172"/>
    </location>
</feature>